<dbReference type="Proteomes" id="UP000236370">
    <property type="component" value="Unassembled WGS sequence"/>
</dbReference>
<evidence type="ECO:0000313" key="2">
    <source>
        <dbReference type="EMBL" id="PNI79582.1"/>
    </source>
</evidence>
<feature type="region of interest" description="Disordered" evidence="1">
    <location>
        <begin position="55"/>
        <end position="78"/>
    </location>
</feature>
<proteinExistence type="predicted"/>
<evidence type="ECO:0000256" key="1">
    <source>
        <dbReference type="SAM" id="MobiDB-lite"/>
    </source>
</evidence>
<accession>A0A2J8P6D8</accession>
<name>A0A2J8P6D8_PANTR</name>
<dbReference type="EMBL" id="NBAG03000219">
    <property type="protein sequence ID" value="PNI79582.1"/>
    <property type="molecule type" value="Genomic_DNA"/>
</dbReference>
<comment type="caution">
    <text evidence="2">The sequence shown here is derived from an EMBL/GenBank/DDBJ whole genome shotgun (WGS) entry which is preliminary data.</text>
</comment>
<protein>
    <submittedName>
        <fullName evidence="2">RRP8 isoform 3</fullName>
    </submittedName>
</protein>
<organism evidence="2 3">
    <name type="scientific">Pan troglodytes</name>
    <name type="common">Chimpanzee</name>
    <dbReference type="NCBI Taxonomy" id="9598"/>
    <lineage>
        <taxon>Eukaryota</taxon>
        <taxon>Metazoa</taxon>
        <taxon>Chordata</taxon>
        <taxon>Craniata</taxon>
        <taxon>Vertebrata</taxon>
        <taxon>Euteleostomi</taxon>
        <taxon>Mammalia</taxon>
        <taxon>Eutheria</taxon>
        <taxon>Euarchontoglires</taxon>
        <taxon>Primates</taxon>
        <taxon>Haplorrhini</taxon>
        <taxon>Catarrhini</taxon>
        <taxon>Hominidae</taxon>
        <taxon>Pan</taxon>
    </lineage>
</organism>
<dbReference type="AlphaFoldDB" id="A0A2J8P6D8"/>
<gene>
    <name evidence="2" type="ORF">CK820_G0005894</name>
</gene>
<evidence type="ECO:0000313" key="3">
    <source>
        <dbReference type="Proteomes" id="UP000236370"/>
    </source>
</evidence>
<sequence>MFEEPEWAEAAPVAAGLGPVISRPPPAASSQNKASSILFRPTLIPCFPPGLQAPPALGHITGPRGSISFPASPQPMYK</sequence>
<reference evidence="2 3" key="1">
    <citation type="submission" date="2017-12" db="EMBL/GenBank/DDBJ databases">
        <title>High-resolution comparative analysis of great ape genomes.</title>
        <authorList>
            <person name="Pollen A."/>
            <person name="Hastie A."/>
            <person name="Hormozdiari F."/>
            <person name="Dougherty M."/>
            <person name="Liu R."/>
            <person name="Chaisson M."/>
            <person name="Hoppe E."/>
            <person name="Hill C."/>
            <person name="Pang A."/>
            <person name="Hillier L."/>
            <person name="Baker C."/>
            <person name="Armstrong J."/>
            <person name="Shendure J."/>
            <person name="Paten B."/>
            <person name="Wilson R."/>
            <person name="Chao H."/>
            <person name="Schneider V."/>
            <person name="Ventura M."/>
            <person name="Kronenberg Z."/>
            <person name="Murali S."/>
            <person name="Gordon D."/>
            <person name="Cantsilieris S."/>
            <person name="Munson K."/>
            <person name="Nelson B."/>
            <person name="Raja A."/>
            <person name="Underwood J."/>
            <person name="Diekhans M."/>
            <person name="Fiddes I."/>
            <person name="Haussler D."/>
            <person name="Eichler E."/>
        </authorList>
    </citation>
    <scope>NUCLEOTIDE SEQUENCE [LARGE SCALE GENOMIC DNA]</scope>
    <source>
        <strain evidence="2">Yerkes chimp pedigree #C0471</strain>
    </source>
</reference>
<feature type="region of interest" description="Disordered" evidence="1">
    <location>
        <begin position="1"/>
        <end position="33"/>
    </location>
</feature>